<reference evidence="3 4" key="1">
    <citation type="submission" date="2019-03" db="EMBL/GenBank/DDBJ databases">
        <title>Genomic Encyclopedia of Archaeal and Bacterial Type Strains, Phase II (KMG-II): from individual species to whole genera.</title>
        <authorList>
            <person name="Goeker M."/>
        </authorList>
    </citation>
    <scope>NUCLEOTIDE SEQUENCE [LARGE SCALE GENOMIC DNA]</scope>
    <source>
        <strain evidence="3 4">DSM 26433</strain>
    </source>
</reference>
<feature type="transmembrane region" description="Helical" evidence="1">
    <location>
        <begin position="231"/>
        <end position="250"/>
    </location>
</feature>
<feature type="domain" description="EamA" evidence="2">
    <location>
        <begin position="9"/>
        <end position="138"/>
    </location>
</feature>
<organism evidence="3 4">
    <name type="scientific">Shimia isoporae</name>
    <dbReference type="NCBI Taxonomy" id="647720"/>
    <lineage>
        <taxon>Bacteria</taxon>
        <taxon>Pseudomonadati</taxon>
        <taxon>Pseudomonadota</taxon>
        <taxon>Alphaproteobacteria</taxon>
        <taxon>Rhodobacterales</taxon>
        <taxon>Roseobacteraceae</taxon>
    </lineage>
</organism>
<evidence type="ECO:0000259" key="2">
    <source>
        <dbReference type="Pfam" id="PF00892"/>
    </source>
</evidence>
<dbReference type="RefSeq" id="WP_132859717.1">
    <property type="nucleotide sequence ID" value="NZ_SMGR01000001.1"/>
</dbReference>
<accession>A0A4R1NMR0</accession>
<dbReference type="GO" id="GO:0016020">
    <property type="term" value="C:membrane"/>
    <property type="evidence" value="ECO:0007669"/>
    <property type="project" value="InterPro"/>
</dbReference>
<dbReference type="Pfam" id="PF00892">
    <property type="entry name" value="EamA"/>
    <property type="match status" value="1"/>
</dbReference>
<proteinExistence type="predicted"/>
<dbReference type="SUPFAM" id="SSF103481">
    <property type="entry name" value="Multidrug resistance efflux transporter EmrE"/>
    <property type="match status" value="2"/>
</dbReference>
<dbReference type="InterPro" id="IPR037185">
    <property type="entry name" value="EmrE-like"/>
</dbReference>
<evidence type="ECO:0000313" key="3">
    <source>
        <dbReference type="EMBL" id="TCL09707.1"/>
    </source>
</evidence>
<keyword evidence="4" id="KW-1185">Reference proteome</keyword>
<feature type="transmembrane region" description="Helical" evidence="1">
    <location>
        <begin position="97"/>
        <end position="117"/>
    </location>
</feature>
<feature type="transmembrane region" description="Helical" evidence="1">
    <location>
        <begin position="262"/>
        <end position="280"/>
    </location>
</feature>
<feature type="transmembrane region" description="Helical" evidence="1">
    <location>
        <begin position="124"/>
        <end position="143"/>
    </location>
</feature>
<name>A0A4R1NMR0_9RHOB</name>
<dbReference type="OrthoDB" id="7818056at2"/>
<feature type="transmembrane region" description="Helical" evidence="1">
    <location>
        <begin position="149"/>
        <end position="170"/>
    </location>
</feature>
<dbReference type="PANTHER" id="PTHR22911:SF135">
    <property type="entry name" value="BLR4310 PROTEIN"/>
    <property type="match status" value="1"/>
</dbReference>
<comment type="caution">
    <text evidence="3">The sequence shown here is derived from an EMBL/GenBank/DDBJ whole genome shotgun (WGS) entry which is preliminary data.</text>
</comment>
<feature type="transmembrane region" description="Helical" evidence="1">
    <location>
        <begin position="36"/>
        <end position="55"/>
    </location>
</feature>
<evidence type="ECO:0000313" key="4">
    <source>
        <dbReference type="Proteomes" id="UP000295673"/>
    </source>
</evidence>
<evidence type="ECO:0000256" key="1">
    <source>
        <dbReference type="SAM" id="Phobius"/>
    </source>
</evidence>
<dbReference type="AlphaFoldDB" id="A0A4R1NMR0"/>
<dbReference type="Proteomes" id="UP000295673">
    <property type="component" value="Unassembled WGS sequence"/>
</dbReference>
<protein>
    <submittedName>
        <fullName evidence="3">EamA-like transporter family protein</fullName>
    </submittedName>
</protein>
<gene>
    <name evidence="3" type="ORF">BXY66_1764</name>
</gene>
<keyword evidence="1" id="KW-0812">Transmembrane</keyword>
<dbReference type="PANTHER" id="PTHR22911">
    <property type="entry name" value="ACYL-MALONYL CONDENSING ENZYME-RELATED"/>
    <property type="match status" value="1"/>
</dbReference>
<keyword evidence="1" id="KW-1133">Transmembrane helix</keyword>
<feature type="transmembrane region" description="Helical" evidence="1">
    <location>
        <begin position="67"/>
        <end position="91"/>
    </location>
</feature>
<keyword evidence="1" id="KW-0472">Membrane</keyword>
<dbReference type="EMBL" id="SMGR01000001">
    <property type="protein sequence ID" value="TCL09707.1"/>
    <property type="molecule type" value="Genomic_DNA"/>
</dbReference>
<feature type="transmembrane region" description="Helical" evidence="1">
    <location>
        <begin position="182"/>
        <end position="200"/>
    </location>
</feature>
<feature type="transmembrane region" description="Helical" evidence="1">
    <location>
        <begin position="206"/>
        <end position="224"/>
    </location>
</feature>
<dbReference type="InterPro" id="IPR000620">
    <property type="entry name" value="EamA_dom"/>
</dbReference>
<sequence>MNGRRETLWGVVLIVAYSAAISAADAITKHVATGYAAPQLFGLSGLLVGGFCFLMSRPAGVVPKTDYVGVTAARCALGIAGSLAFFLSFRLLPMAEVFLFIALMPILSAALSGKVLGEPVKSGTWAALGLGCVGLLVLFPNGLSDVGSGHVIALAAAVIGSLSLVLARYLSNRGEGALGQVFYPNLSLGIVMCLALPFVWQPMSWADIALVVAYSVALFAARWLCMAALRLLPVHVATMFMSLQFLWAVWLGGHFFDETPVPQVFAGAAIMIAASFVLVWQRIAPRTRQMAVT</sequence>